<comment type="caution">
    <text evidence="2">The sequence shown here is derived from an EMBL/GenBank/DDBJ whole genome shotgun (WGS) entry which is preliminary data.</text>
</comment>
<dbReference type="Proteomes" id="UP000229041">
    <property type="component" value="Unassembled WGS sequence"/>
</dbReference>
<dbReference type="EMBL" id="PFQR01000025">
    <property type="protein sequence ID" value="PJC70002.1"/>
    <property type="molecule type" value="Genomic_DNA"/>
</dbReference>
<keyword evidence="1" id="KW-1133">Transmembrane helix</keyword>
<evidence type="ECO:0000313" key="3">
    <source>
        <dbReference type="Proteomes" id="UP000229041"/>
    </source>
</evidence>
<feature type="transmembrane region" description="Helical" evidence="1">
    <location>
        <begin position="30"/>
        <end position="53"/>
    </location>
</feature>
<reference evidence="3" key="1">
    <citation type="submission" date="2017-09" db="EMBL/GenBank/DDBJ databases">
        <title>Depth-based differentiation of microbial function through sediment-hosted aquifers and enrichment of novel symbionts in the deep terrestrial subsurface.</title>
        <authorList>
            <person name="Probst A.J."/>
            <person name="Ladd B."/>
            <person name="Jarett J.K."/>
            <person name="Geller-Mcgrath D.E."/>
            <person name="Sieber C.M.K."/>
            <person name="Emerson J.B."/>
            <person name="Anantharaman K."/>
            <person name="Thomas B.C."/>
            <person name="Malmstrom R."/>
            <person name="Stieglmeier M."/>
            <person name="Klingl A."/>
            <person name="Woyke T."/>
            <person name="Ryan C.M."/>
            <person name="Banfield J.F."/>
        </authorList>
    </citation>
    <scope>NUCLEOTIDE SEQUENCE [LARGE SCALE GENOMIC DNA]</scope>
</reference>
<protein>
    <submittedName>
        <fullName evidence="2">Uncharacterized protein</fullName>
    </submittedName>
</protein>
<organism evidence="2 3">
    <name type="scientific">Candidatus Tagabacteria bacterium CG_4_8_14_3_um_filter_41_8</name>
    <dbReference type="NCBI Taxonomy" id="1975018"/>
    <lineage>
        <taxon>Bacteria</taxon>
        <taxon>Candidatus Tagaibacteriota</taxon>
    </lineage>
</organism>
<sequence>MEIEEILKRLEEQGKKLEEIHQSVEKMRKFFLWTLIITAIVIILPLIGLLFVIPQFLDIYTGGNLGLPL</sequence>
<keyword evidence="1" id="KW-0812">Transmembrane</keyword>
<dbReference type="AlphaFoldDB" id="A0A2M8G985"/>
<accession>A0A2M8G985</accession>
<evidence type="ECO:0000256" key="1">
    <source>
        <dbReference type="SAM" id="Phobius"/>
    </source>
</evidence>
<name>A0A2M8G985_9BACT</name>
<evidence type="ECO:0000313" key="2">
    <source>
        <dbReference type="EMBL" id="PJC70002.1"/>
    </source>
</evidence>
<keyword evidence="1" id="KW-0472">Membrane</keyword>
<proteinExistence type="predicted"/>
<gene>
    <name evidence="2" type="ORF">CO014_00895</name>
</gene>